<feature type="transmembrane region" description="Helical" evidence="7">
    <location>
        <begin position="161"/>
        <end position="180"/>
    </location>
</feature>
<gene>
    <name evidence="9" type="ORF">DQL93_04410</name>
</gene>
<feature type="transmembrane region" description="Helical" evidence="7">
    <location>
        <begin position="187"/>
        <end position="205"/>
    </location>
</feature>
<dbReference type="InterPro" id="IPR000515">
    <property type="entry name" value="MetI-like"/>
</dbReference>
<proteinExistence type="inferred from homology"/>
<evidence type="ECO:0000259" key="8">
    <source>
        <dbReference type="PROSITE" id="PS50928"/>
    </source>
</evidence>
<dbReference type="Pfam" id="PF19300">
    <property type="entry name" value="BPD_transp_1_N"/>
    <property type="match status" value="1"/>
</dbReference>
<protein>
    <submittedName>
        <fullName evidence="9">ABC transporter permease</fullName>
    </submittedName>
</protein>
<dbReference type="PANTHER" id="PTHR43163">
    <property type="entry name" value="DIPEPTIDE TRANSPORT SYSTEM PERMEASE PROTEIN DPPB-RELATED"/>
    <property type="match status" value="1"/>
</dbReference>
<dbReference type="CDD" id="cd06261">
    <property type="entry name" value="TM_PBP2"/>
    <property type="match status" value="1"/>
</dbReference>
<comment type="subcellular location">
    <subcellularLocation>
        <location evidence="1 7">Cell membrane</location>
        <topology evidence="1 7">Multi-pass membrane protein</topology>
    </subcellularLocation>
</comment>
<dbReference type="NCBIfam" id="NF045472">
    <property type="entry name" value="Opp4B"/>
    <property type="match status" value="1"/>
</dbReference>
<evidence type="ECO:0000256" key="1">
    <source>
        <dbReference type="ARBA" id="ARBA00004651"/>
    </source>
</evidence>
<feature type="transmembrane region" description="Helical" evidence="7">
    <location>
        <begin position="287"/>
        <end position="312"/>
    </location>
</feature>
<dbReference type="Gene3D" id="1.10.3720.10">
    <property type="entry name" value="MetI-like"/>
    <property type="match status" value="1"/>
</dbReference>
<dbReference type="PANTHER" id="PTHR43163:SF6">
    <property type="entry name" value="DIPEPTIDE TRANSPORT SYSTEM PERMEASE PROTEIN DPPB-RELATED"/>
    <property type="match status" value="1"/>
</dbReference>
<dbReference type="AlphaFoldDB" id="A0A3G6JGX5"/>
<dbReference type="GO" id="GO:0055085">
    <property type="term" value="P:transmembrane transport"/>
    <property type="evidence" value="ECO:0007669"/>
    <property type="project" value="InterPro"/>
</dbReference>
<dbReference type="SUPFAM" id="SSF161098">
    <property type="entry name" value="MetI-like"/>
    <property type="match status" value="1"/>
</dbReference>
<reference evidence="9" key="1">
    <citation type="submission" date="2018-07" db="EMBL/GenBank/DDBJ databases">
        <authorList>
            <person name="Somerville V."/>
        </authorList>
    </citation>
    <scope>NUCLEOTIDE SEQUENCE</scope>
    <source>
        <strain evidence="9">NWC_2_2</strain>
    </source>
</reference>
<feature type="transmembrane region" description="Helical" evidence="7">
    <location>
        <begin position="99"/>
        <end position="120"/>
    </location>
</feature>
<keyword evidence="5 7" id="KW-1133">Transmembrane helix</keyword>
<evidence type="ECO:0000313" key="9">
    <source>
        <dbReference type="EMBL" id="AZA15870.1"/>
    </source>
</evidence>
<comment type="similarity">
    <text evidence="7">Belongs to the binding-protein-dependent transport system permease family.</text>
</comment>
<feature type="transmembrane region" description="Helical" evidence="7">
    <location>
        <begin position="241"/>
        <end position="266"/>
    </location>
</feature>
<dbReference type="InterPro" id="IPR045621">
    <property type="entry name" value="BPD_transp_1_N"/>
</dbReference>
<dbReference type="PROSITE" id="PS50928">
    <property type="entry name" value="ABC_TM1"/>
    <property type="match status" value="1"/>
</dbReference>
<keyword evidence="3" id="KW-1003">Cell membrane</keyword>
<dbReference type="EMBL" id="CP031023">
    <property type="protein sequence ID" value="AZA15870.1"/>
    <property type="molecule type" value="Genomic_DNA"/>
</dbReference>
<sequence>MWKTVLRRVLIMIPQLILLSIIVFMLAKMMPGDPFTGLINPNSSPKEIARLKQAYGLNDPVPVQYVRWIKNLLHGDLGQSYIQHVPVASLIADRAQNTFWLSLLSTIILYGIAIPMGISAGKHEGEWQDRAISIFNYVTYAIPSFVFYLLGLWLFGFTLGWFPISGTVAANASGFWGVFFSRLQHMILPAILYAIIATTGTVQYLRTGIIDNKVEDYVKTARSKGVPEKVVFNKHILRNSFLPIAAFMGNTIIGLLGGSLIIETVFSFPGMGKLFLDSISQRDYTTLTALIMIYGTLTLLGNLLSDIIMSLVDPRIRVK</sequence>
<evidence type="ECO:0000256" key="7">
    <source>
        <dbReference type="RuleBase" id="RU363032"/>
    </source>
</evidence>
<evidence type="ECO:0000256" key="4">
    <source>
        <dbReference type="ARBA" id="ARBA00022692"/>
    </source>
</evidence>
<evidence type="ECO:0000256" key="2">
    <source>
        <dbReference type="ARBA" id="ARBA00022448"/>
    </source>
</evidence>
<name>A0A3G6JGX5_LACDL</name>
<accession>A0A3G6JGX5</accession>
<evidence type="ECO:0000256" key="3">
    <source>
        <dbReference type="ARBA" id="ARBA00022475"/>
    </source>
</evidence>
<dbReference type="Pfam" id="PF00528">
    <property type="entry name" value="BPD_transp_1"/>
    <property type="match status" value="1"/>
</dbReference>
<organism evidence="9">
    <name type="scientific">Lactobacillus delbrueckii subsp. lactis</name>
    <dbReference type="NCBI Taxonomy" id="29397"/>
    <lineage>
        <taxon>Bacteria</taxon>
        <taxon>Bacillati</taxon>
        <taxon>Bacillota</taxon>
        <taxon>Bacilli</taxon>
        <taxon>Lactobacillales</taxon>
        <taxon>Lactobacillaceae</taxon>
        <taxon>Lactobacillus</taxon>
    </lineage>
</organism>
<dbReference type="GO" id="GO:0005886">
    <property type="term" value="C:plasma membrane"/>
    <property type="evidence" value="ECO:0007669"/>
    <property type="project" value="UniProtKB-SubCell"/>
</dbReference>
<keyword evidence="2 7" id="KW-0813">Transport</keyword>
<keyword evidence="6 7" id="KW-0472">Membrane</keyword>
<evidence type="ECO:0000256" key="6">
    <source>
        <dbReference type="ARBA" id="ARBA00023136"/>
    </source>
</evidence>
<evidence type="ECO:0000256" key="5">
    <source>
        <dbReference type="ARBA" id="ARBA00022989"/>
    </source>
</evidence>
<feature type="transmembrane region" description="Helical" evidence="7">
    <location>
        <begin position="132"/>
        <end position="155"/>
    </location>
</feature>
<keyword evidence="4 7" id="KW-0812">Transmembrane</keyword>
<feature type="transmembrane region" description="Helical" evidence="7">
    <location>
        <begin position="9"/>
        <end position="27"/>
    </location>
</feature>
<dbReference type="InterPro" id="IPR035906">
    <property type="entry name" value="MetI-like_sf"/>
</dbReference>
<feature type="domain" description="ABC transmembrane type-1" evidence="8">
    <location>
        <begin position="95"/>
        <end position="305"/>
    </location>
</feature>